<name>A0A835IAQ0_9MAGN</name>
<evidence type="ECO:0000313" key="2">
    <source>
        <dbReference type="Proteomes" id="UP000631114"/>
    </source>
</evidence>
<gene>
    <name evidence="1" type="ORF">IFM89_019378</name>
</gene>
<evidence type="ECO:0008006" key="3">
    <source>
        <dbReference type="Google" id="ProtNLM"/>
    </source>
</evidence>
<dbReference type="EMBL" id="JADFTS010000003">
    <property type="protein sequence ID" value="KAF9614595.1"/>
    <property type="molecule type" value="Genomic_DNA"/>
</dbReference>
<proteinExistence type="predicted"/>
<reference evidence="1 2" key="1">
    <citation type="submission" date="2020-10" db="EMBL/GenBank/DDBJ databases">
        <title>The Coptis chinensis genome and diversification of protoberbering-type alkaloids.</title>
        <authorList>
            <person name="Wang B."/>
            <person name="Shu S."/>
            <person name="Song C."/>
            <person name="Liu Y."/>
        </authorList>
    </citation>
    <scope>NUCLEOTIDE SEQUENCE [LARGE SCALE GENOMIC DNA]</scope>
    <source>
        <strain evidence="1">HL-2020</strain>
        <tissue evidence="1">Leaf</tissue>
    </source>
</reference>
<dbReference type="OrthoDB" id="185373at2759"/>
<dbReference type="Proteomes" id="UP000631114">
    <property type="component" value="Unassembled WGS sequence"/>
</dbReference>
<organism evidence="1 2">
    <name type="scientific">Coptis chinensis</name>
    <dbReference type="NCBI Taxonomy" id="261450"/>
    <lineage>
        <taxon>Eukaryota</taxon>
        <taxon>Viridiplantae</taxon>
        <taxon>Streptophyta</taxon>
        <taxon>Embryophyta</taxon>
        <taxon>Tracheophyta</taxon>
        <taxon>Spermatophyta</taxon>
        <taxon>Magnoliopsida</taxon>
        <taxon>Ranunculales</taxon>
        <taxon>Ranunculaceae</taxon>
        <taxon>Coptidoideae</taxon>
        <taxon>Coptis</taxon>
    </lineage>
</organism>
<protein>
    <recommendedName>
        <fullName evidence="3">Pentatricopeptide repeat-containing protein</fullName>
    </recommendedName>
</protein>
<dbReference type="AlphaFoldDB" id="A0A835IAQ0"/>
<evidence type="ECO:0000313" key="1">
    <source>
        <dbReference type="EMBL" id="KAF9614595.1"/>
    </source>
</evidence>
<comment type="caution">
    <text evidence="1">The sequence shown here is derived from an EMBL/GenBank/DDBJ whole genome shotgun (WGS) entry which is preliminary data.</text>
</comment>
<sequence>MISSRQVLSNGLNVFDVLWLTKDFCHSEYCVFDALFGVLIELGFLEEANECFLRMRKFKVVNSLAAHTSSIECVGLSQRLSQRGEFSLLSMVYGPYARRFGVD</sequence>
<accession>A0A835IAQ0</accession>
<keyword evidence="2" id="KW-1185">Reference proteome</keyword>